<evidence type="ECO:0000256" key="2">
    <source>
        <dbReference type="SAM" id="Phobius"/>
    </source>
</evidence>
<keyword evidence="2" id="KW-1133">Transmembrane helix</keyword>
<dbReference type="BioCyc" id="SCEL448385:SCE_RS52565-MONOMER"/>
<keyword evidence="2" id="KW-0812">Transmembrane</keyword>
<evidence type="ECO:0000256" key="1">
    <source>
        <dbReference type="SAM" id="MobiDB-lite"/>
    </source>
</evidence>
<dbReference type="AlphaFoldDB" id="A9G4S2"/>
<feature type="compositionally biased region" description="Acidic residues" evidence="1">
    <location>
        <begin position="146"/>
        <end position="156"/>
    </location>
</feature>
<dbReference type="EMBL" id="AM746676">
    <property type="protein sequence ID" value="CAN98933.1"/>
    <property type="molecule type" value="Genomic_DNA"/>
</dbReference>
<feature type="transmembrane region" description="Helical" evidence="2">
    <location>
        <begin position="71"/>
        <end position="90"/>
    </location>
</feature>
<dbReference type="Proteomes" id="UP000002139">
    <property type="component" value="Chromosome"/>
</dbReference>
<accession>A9G4S2</accession>
<sequence>MRKYIVWARCRDGGRRACANQRVRCRAARRLGERQCGLDRREQPCTPRLRVRACRRRPCASMEHKMNAKRILLMIVGIAICMLTACNWTVGDCYPREEWVKGEGAGGPVGPPVPVFTSVSSGDFGAEPPSGPEYGSERKIQCNKTDDEDEDEEESPSDSSERPTASPTSPPDPCQQSGAPTMGCTGKIPIDPRAFNFVTIVAYDGTVSGWQEAKADLYFGHNLEGDAACSVIVGMPIRSERWGLTSPETAAIYAANVANACADFLCENGGRDLPQGIFCERHKSCMRERFPKMYEELGARVK</sequence>
<evidence type="ECO:0000313" key="4">
    <source>
        <dbReference type="Proteomes" id="UP000002139"/>
    </source>
</evidence>
<gene>
    <name evidence="3" type="ordered locus">sce8761</name>
</gene>
<protein>
    <submittedName>
        <fullName evidence="3">Membrane protein</fullName>
    </submittedName>
</protein>
<evidence type="ECO:0000313" key="3">
    <source>
        <dbReference type="EMBL" id="CAN98933.1"/>
    </source>
</evidence>
<dbReference type="KEGG" id="scl:sce8761"/>
<reference evidence="3 4" key="1">
    <citation type="journal article" date="2007" name="Nat. Biotechnol.">
        <title>Complete genome sequence of the myxobacterium Sorangium cellulosum.</title>
        <authorList>
            <person name="Schneiker S."/>
            <person name="Perlova O."/>
            <person name="Kaiser O."/>
            <person name="Gerth K."/>
            <person name="Alici A."/>
            <person name="Altmeyer M.O."/>
            <person name="Bartels D."/>
            <person name="Bekel T."/>
            <person name="Beyer S."/>
            <person name="Bode E."/>
            <person name="Bode H.B."/>
            <person name="Bolten C.J."/>
            <person name="Choudhuri J.V."/>
            <person name="Doss S."/>
            <person name="Elnakady Y.A."/>
            <person name="Frank B."/>
            <person name="Gaigalat L."/>
            <person name="Goesmann A."/>
            <person name="Groeger C."/>
            <person name="Gross F."/>
            <person name="Jelsbak L."/>
            <person name="Jelsbak L."/>
            <person name="Kalinowski J."/>
            <person name="Kegler C."/>
            <person name="Knauber T."/>
            <person name="Konietzny S."/>
            <person name="Kopp M."/>
            <person name="Krause L."/>
            <person name="Krug D."/>
            <person name="Linke B."/>
            <person name="Mahmud T."/>
            <person name="Martinez-Arias R."/>
            <person name="McHardy A.C."/>
            <person name="Merai M."/>
            <person name="Meyer F."/>
            <person name="Mormann S."/>
            <person name="Munoz-Dorado J."/>
            <person name="Perez J."/>
            <person name="Pradella S."/>
            <person name="Rachid S."/>
            <person name="Raddatz G."/>
            <person name="Rosenau F."/>
            <person name="Rueckert C."/>
            <person name="Sasse F."/>
            <person name="Scharfe M."/>
            <person name="Schuster S.C."/>
            <person name="Suen G."/>
            <person name="Treuner-Lange A."/>
            <person name="Velicer G.J."/>
            <person name="Vorholter F.-J."/>
            <person name="Weissman K.J."/>
            <person name="Welch R.D."/>
            <person name="Wenzel S.C."/>
            <person name="Whitworth D.E."/>
            <person name="Wilhelm S."/>
            <person name="Wittmann C."/>
            <person name="Bloecker H."/>
            <person name="Puehler A."/>
            <person name="Mueller R."/>
        </authorList>
    </citation>
    <scope>NUCLEOTIDE SEQUENCE [LARGE SCALE GENOMIC DNA]</scope>
    <source>
        <strain evidence="4">So ce56</strain>
    </source>
</reference>
<dbReference type="HOGENOM" id="CLU_080166_0_0_7"/>
<feature type="region of interest" description="Disordered" evidence="1">
    <location>
        <begin position="105"/>
        <end position="185"/>
    </location>
</feature>
<proteinExistence type="predicted"/>
<organism evidence="3 4">
    <name type="scientific">Sorangium cellulosum (strain So ce56)</name>
    <name type="common">Polyangium cellulosum (strain So ce56)</name>
    <dbReference type="NCBI Taxonomy" id="448385"/>
    <lineage>
        <taxon>Bacteria</taxon>
        <taxon>Pseudomonadati</taxon>
        <taxon>Myxococcota</taxon>
        <taxon>Polyangia</taxon>
        <taxon>Polyangiales</taxon>
        <taxon>Polyangiaceae</taxon>
        <taxon>Sorangium</taxon>
    </lineage>
</organism>
<keyword evidence="2" id="KW-0472">Membrane</keyword>
<keyword evidence="4" id="KW-1185">Reference proteome</keyword>
<name>A9G4S2_SORC5</name>